<evidence type="ECO:0008006" key="4">
    <source>
        <dbReference type="Google" id="ProtNLM"/>
    </source>
</evidence>
<gene>
    <name evidence="2" type="ORF">KCG35_23980</name>
</gene>
<protein>
    <recommendedName>
        <fullName evidence="4">Lipoprotein</fullName>
    </recommendedName>
</protein>
<evidence type="ECO:0000256" key="1">
    <source>
        <dbReference type="SAM" id="SignalP"/>
    </source>
</evidence>
<dbReference type="RefSeq" id="WP_215822385.1">
    <property type="nucleotide sequence ID" value="NZ_JAGSOY010000155.1"/>
</dbReference>
<organism evidence="2 3">
    <name type="scientific">Zooshikella harenae</name>
    <dbReference type="NCBI Taxonomy" id="2827238"/>
    <lineage>
        <taxon>Bacteria</taxon>
        <taxon>Pseudomonadati</taxon>
        <taxon>Pseudomonadota</taxon>
        <taxon>Gammaproteobacteria</taxon>
        <taxon>Oceanospirillales</taxon>
        <taxon>Zooshikellaceae</taxon>
        <taxon>Zooshikella</taxon>
    </lineage>
</organism>
<sequence>MKKALLLIVLSVFFSGCATPIKRFVAHENVIVSENHPKVRLVVPNGYELFDKCSGKNEIKFDDASGISYEHQDWFQFRKRNNKGLIDNVLHFRFSDAPKGMSYNAGRPDNSYFNRSAVTINGISYTTYLIARKQSSDKAKVTIDACIMGKLFDSFLTDEKSHQFSISYTSFIPCEKLVDGRVVDDGLVHKFDLQANELIRKMSQ</sequence>
<reference evidence="2 3" key="1">
    <citation type="submission" date="2021-04" db="EMBL/GenBank/DDBJ databases">
        <authorList>
            <person name="Pira H."/>
            <person name="Risdian C."/>
            <person name="Wink J."/>
        </authorList>
    </citation>
    <scope>NUCLEOTIDE SEQUENCE [LARGE SCALE GENOMIC DNA]</scope>
    <source>
        <strain evidence="2 3">WH53</strain>
    </source>
</reference>
<feature type="signal peptide" evidence="1">
    <location>
        <begin position="1"/>
        <end position="18"/>
    </location>
</feature>
<comment type="caution">
    <text evidence="2">The sequence shown here is derived from an EMBL/GenBank/DDBJ whole genome shotgun (WGS) entry which is preliminary data.</text>
</comment>
<accession>A0ABS5ZJJ5</accession>
<feature type="chain" id="PRO_5045089403" description="Lipoprotein" evidence="1">
    <location>
        <begin position="19"/>
        <end position="204"/>
    </location>
</feature>
<evidence type="ECO:0000313" key="2">
    <source>
        <dbReference type="EMBL" id="MBU2714115.1"/>
    </source>
</evidence>
<evidence type="ECO:0000313" key="3">
    <source>
        <dbReference type="Proteomes" id="UP000690515"/>
    </source>
</evidence>
<dbReference type="EMBL" id="JAGSOY010000155">
    <property type="protein sequence ID" value="MBU2714115.1"/>
    <property type="molecule type" value="Genomic_DNA"/>
</dbReference>
<keyword evidence="1" id="KW-0732">Signal</keyword>
<name>A0ABS5ZJJ5_9GAMM</name>
<proteinExistence type="predicted"/>
<keyword evidence="3" id="KW-1185">Reference proteome</keyword>
<dbReference type="PROSITE" id="PS51257">
    <property type="entry name" value="PROKAR_LIPOPROTEIN"/>
    <property type="match status" value="1"/>
</dbReference>
<dbReference type="Proteomes" id="UP000690515">
    <property type="component" value="Unassembled WGS sequence"/>
</dbReference>